<dbReference type="InterPro" id="IPR004701">
    <property type="entry name" value="PTS_EIIA_man-typ"/>
</dbReference>
<evidence type="ECO:0000256" key="2">
    <source>
        <dbReference type="ARBA" id="ARBA00009236"/>
    </source>
</evidence>
<feature type="modified residue" description="N6-(pyridoxal phosphate)lysine" evidence="8">
    <location>
        <position position="195"/>
    </location>
</feature>
<dbReference type="Pfam" id="PF00266">
    <property type="entry name" value="Aminotran_5"/>
    <property type="match status" value="1"/>
</dbReference>
<evidence type="ECO:0000256" key="1">
    <source>
        <dbReference type="ARBA" id="ARBA00001933"/>
    </source>
</evidence>
<evidence type="ECO:0000256" key="5">
    <source>
        <dbReference type="ARBA" id="ARBA00054899"/>
    </source>
</evidence>
<dbReference type="PATRIC" id="fig|251229.3.peg.2471"/>
<proteinExistence type="inferred from homology"/>
<dbReference type="InterPro" id="IPR015424">
    <property type="entry name" value="PyrdxlP-dep_Trfase"/>
</dbReference>
<dbReference type="PROSITE" id="PS00595">
    <property type="entry name" value="AA_TRANSFER_CLASS_5"/>
    <property type="match status" value="1"/>
</dbReference>
<dbReference type="Proteomes" id="UP000010384">
    <property type="component" value="Chromosome"/>
</dbReference>
<dbReference type="PIRSF" id="PIRSF000524">
    <property type="entry name" value="SPT"/>
    <property type="match status" value="1"/>
</dbReference>
<comment type="similarity">
    <text evidence="2 9">Belongs to the class-V pyridoxal-phosphate-dependent aminotransferase family.</text>
</comment>
<feature type="binding site" evidence="7">
    <location>
        <position position="338"/>
    </location>
    <ligand>
        <name>substrate</name>
    </ligand>
</feature>
<dbReference type="InterPro" id="IPR024169">
    <property type="entry name" value="SP_NH2Trfase/AEP_transaminase"/>
</dbReference>
<dbReference type="GO" id="GO:0016020">
    <property type="term" value="C:membrane"/>
    <property type="evidence" value="ECO:0007669"/>
    <property type="project" value="InterPro"/>
</dbReference>
<evidence type="ECO:0000256" key="9">
    <source>
        <dbReference type="RuleBase" id="RU004075"/>
    </source>
</evidence>
<evidence type="ECO:0000256" key="6">
    <source>
        <dbReference type="ARBA" id="ARBA00079151"/>
    </source>
</evidence>
<dbReference type="HOGENOM" id="CLU_027686_1_1_3"/>
<dbReference type="PANTHER" id="PTHR21152:SF40">
    <property type="entry name" value="ALANINE--GLYOXYLATE AMINOTRANSFERASE"/>
    <property type="match status" value="1"/>
</dbReference>
<comment type="subunit">
    <text evidence="3">Heterodimer of a large and a small subunit.</text>
</comment>
<dbReference type="FunFam" id="3.40.640.10:FF:000054">
    <property type="entry name" value="Serine--glyoxylate aminotransferase"/>
    <property type="match status" value="1"/>
</dbReference>
<reference evidence="12 13" key="1">
    <citation type="submission" date="2012-06" db="EMBL/GenBank/DDBJ databases">
        <title>Finished chromosome of genome of Chroococcidiopsis thermalis PCC 7203.</title>
        <authorList>
            <consortium name="US DOE Joint Genome Institute"/>
            <person name="Gugger M."/>
            <person name="Coursin T."/>
            <person name="Rippka R."/>
            <person name="Tandeau De Marsac N."/>
            <person name="Huntemann M."/>
            <person name="Wei C.-L."/>
            <person name="Han J."/>
            <person name="Detter J.C."/>
            <person name="Han C."/>
            <person name="Tapia R."/>
            <person name="Davenport K."/>
            <person name="Daligault H."/>
            <person name="Erkkila T."/>
            <person name="Gu W."/>
            <person name="Munk A.C.C."/>
            <person name="Teshima H."/>
            <person name="Xu Y."/>
            <person name="Chain P."/>
            <person name="Chen A."/>
            <person name="Krypides N."/>
            <person name="Mavromatis K."/>
            <person name="Markowitz V."/>
            <person name="Szeto E."/>
            <person name="Ivanova N."/>
            <person name="Mikhailova N."/>
            <person name="Ovchinnikova G."/>
            <person name="Pagani I."/>
            <person name="Pati A."/>
            <person name="Goodwin L."/>
            <person name="Peters L."/>
            <person name="Pitluck S."/>
            <person name="Woyke T."/>
            <person name="Kerfeld C."/>
        </authorList>
    </citation>
    <scope>NUCLEOTIDE SEQUENCE [LARGE SCALE GENOMIC DNA]</scope>
    <source>
        <strain evidence="12 13">PCC 7203</strain>
    </source>
</reference>
<dbReference type="EMBL" id="CP003597">
    <property type="protein sequence ID" value="AFY87599.1"/>
    <property type="molecule type" value="Genomic_DNA"/>
</dbReference>
<dbReference type="InterPro" id="IPR000192">
    <property type="entry name" value="Aminotrans_V_dom"/>
</dbReference>
<keyword evidence="12" id="KW-0032">Aminotransferase</keyword>
<evidence type="ECO:0000256" key="3">
    <source>
        <dbReference type="ARBA" id="ARBA00011771"/>
    </source>
</evidence>
<dbReference type="AlphaFoldDB" id="K9U024"/>
<evidence type="ECO:0000256" key="7">
    <source>
        <dbReference type="PIRSR" id="PIRSR000524-1"/>
    </source>
</evidence>
<gene>
    <name evidence="12" type="ORF">Chro_2092</name>
</gene>
<evidence type="ECO:0000256" key="4">
    <source>
        <dbReference type="ARBA" id="ARBA00022898"/>
    </source>
</evidence>
<accession>K9U024</accession>
<sequence>MMNDKLMLMIPGPTPVPEAALLALAKHPIGHRTSEFSNILAEVTANLKWLHQTESDVLMLTASGTGAVEAGIINFLSPGDRVLVGCNGKFGDRWGEVAEAYGLQVEKITAEWGQPLDPAVFAQKLAADKDKQIKAVILTHSETSTGVLNDLEAIVGHVKEHGEALMILDAVTSLGAYNVPMDALGIDVIASGSQKGYMIPPGLGFVAVSAKAWEAYKTAKLPKYYLDLGKYRKSTAKNTTPFTPPVNLIVALHATLKMMREEGLESIFARHQRLTQATREAVKALNLPLFAADNCASPAITSVAPDRVDAEQIRSILKKKFDIALAGGQDHLKGKIFRIGHLGFVSDRDILSAIGALEVALRELGYEGFTPGAGVAAAARVFAS</sequence>
<dbReference type="GO" id="GO:0009401">
    <property type="term" value="P:phosphoenolpyruvate-dependent sugar phosphotransferase system"/>
    <property type="evidence" value="ECO:0007669"/>
    <property type="project" value="InterPro"/>
</dbReference>
<evidence type="ECO:0000259" key="11">
    <source>
        <dbReference type="PROSITE" id="PS51096"/>
    </source>
</evidence>
<dbReference type="eggNOG" id="COG0075">
    <property type="taxonomic scope" value="Bacteria"/>
</dbReference>
<evidence type="ECO:0000256" key="8">
    <source>
        <dbReference type="PIRSR" id="PIRSR000524-50"/>
    </source>
</evidence>
<dbReference type="GO" id="GO:0004760">
    <property type="term" value="F:L-serine-pyruvate transaminase activity"/>
    <property type="evidence" value="ECO:0007669"/>
    <property type="project" value="TreeGrafter"/>
</dbReference>
<dbReference type="PROSITE" id="PS51096">
    <property type="entry name" value="PTS_EIIA_TYPE_4"/>
    <property type="match status" value="1"/>
</dbReference>
<evidence type="ECO:0000313" key="12">
    <source>
        <dbReference type="EMBL" id="AFY87599.1"/>
    </source>
</evidence>
<dbReference type="InParanoid" id="K9U024"/>
<comment type="function">
    <text evidence="5">Soluble hydrogenase catalyzes both production and consumption of hydrogen from suitable artificial electron donors or acceptors. This subunit catalyzes the tritium-exchange activity.</text>
</comment>
<dbReference type="FunCoup" id="K9U024">
    <property type="interactions" value="508"/>
</dbReference>
<feature type="domain" description="PTS EIIA type-4" evidence="11">
    <location>
        <begin position="132"/>
        <end position="282"/>
    </location>
</feature>
<dbReference type="InterPro" id="IPR020578">
    <property type="entry name" value="Aminotrans_V_PyrdxlP_BS"/>
</dbReference>
<dbReference type="Gene3D" id="3.40.640.10">
    <property type="entry name" value="Type I PLP-dependent aspartate aminotransferase-like (Major domain)"/>
    <property type="match status" value="1"/>
</dbReference>
<keyword evidence="4 8" id="KW-0663">Pyridoxal phosphate</keyword>
<dbReference type="Gene3D" id="3.90.1150.10">
    <property type="entry name" value="Aspartate Aminotransferase, domain 1"/>
    <property type="match status" value="1"/>
</dbReference>
<dbReference type="KEGG" id="cthe:Chro_2092"/>
<dbReference type="InterPro" id="IPR015422">
    <property type="entry name" value="PyrdxlP-dep_Trfase_small"/>
</dbReference>
<dbReference type="GO" id="GO:0019265">
    <property type="term" value="P:glycine biosynthetic process, by transamination of glyoxylate"/>
    <property type="evidence" value="ECO:0007669"/>
    <property type="project" value="TreeGrafter"/>
</dbReference>
<comment type="cofactor">
    <cofactor evidence="1 8 10">
        <name>pyridoxal 5'-phosphate</name>
        <dbReference type="ChEBI" id="CHEBI:597326"/>
    </cofactor>
</comment>
<dbReference type="GO" id="GO:0008453">
    <property type="term" value="F:alanine-glyoxylate transaminase activity"/>
    <property type="evidence" value="ECO:0007669"/>
    <property type="project" value="TreeGrafter"/>
</dbReference>
<evidence type="ECO:0000256" key="10">
    <source>
        <dbReference type="RuleBase" id="RU004504"/>
    </source>
</evidence>
<dbReference type="SUPFAM" id="SSF53383">
    <property type="entry name" value="PLP-dependent transferases"/>
    <property type="match status" value="1"/>
</dbReference>
<dbReference type="InterPro" id="IPR015421">
    <property type="entry name" value="PyrdxlP-dep_Trfase_major"/>
</dbReference>
<dbReference type="STRING" id="251229.Chro_2092"/>
<evidence type="ECO:0000313" key="13">
    <source>
        <dbReference type="Proteomes" id="UP000010384"/>
    </source>
</evidence>
<dbReference type="PANTHER" id="PTHR21152">
    <property type="entry name" value="AMINOTRANSFERASE CLASS V"/>
    <property type="match status" value="1"/>
</dbReference>
<organism evidence="12 13">
    <name type="scientific">Chroococcidiopsis thermalis (strain PCC 7203)</name>
    <dbReference type="NCBI Taxonomy" id="251229"/>
    <lineage>
        <taxon>Bacteria</taxon>
        <taxon>Bacillati</taxon>
        <taxon>Cyanobacteriota</taxon>
        <taxon>Cyanophyceae</taxon>
        <taxon>Chroococcidiopsidales</taxon>
        <taxon>Chroococcidiopsidaceae</taxon>
        <taxon>Chroococcidiopsis</taxon>
    </lineage>
</organism>
<keyword evidence="12" id="KW-0808">Transferase</keyword>
<keyword evidence="13" id="KW-1185">Reference proteome</keyword>
<name>K9U024_CHRTP</name>
<dbReference type="FunFam" id="3.90.1150.10:FF:000031">
    <property type="entry name" value="Serine--glyoxylate aminotransferase"/>
    <property type="match status" value="1"/>
</dbReference>
<protein>
    <recommendedName>
        <fullName evidence="6">Tritium exchange subunit</fullName>
    </recommendedName>
</protein>